<sequence length="92" mass="10329">MVESLFYLSFFILLVLQVANPPFITPEILREIRPGKWLFALIGALLHVQAIVKKLETVVNNLKSGAWKVGNDDPSWYNPGLVTGRTYGKAED</sequence>
<organism evidence="1">
    <name type="scientific">marine sediment metagenome</name>
    <dbReference type="NCBI Taxonomy" id="412755"/>
    <lineage>
        <taxon>unclassified sequences</taxon>
        <taxon>metagenomes</taxon>
        <taxon>ecological metagenomes</taxon>
    </lineage>
</organism>
<evidence type="ECO:0000313" key="1">
    <source>
        <dbReference type="EMBL" id="KKN85762.1"/>
    </source>
</evidence>
<name>A0A0F9UEJ9_9ZZZZ</name>
<dbReference type="AlphaFoldDB" id="A0A0F9UEJ9"/>
<reference evidence="1" key="1">
    <citation type="journal article" date="2015" name="Nature">
        <title>Complex archaea that bridge the gap between prokaryotes and eukaryotes.</title>
        <authorList>
            <person name="Spang A."/>
            <person name="Saw J.H."/>
            <person name="Jorgensen S.L."/>
            <person name="Zaremba-Niedzwiedzka K."/>
            <person name="Martijn J."/>
            <person name="Lind A.E."/>
            <person name="van Eijk R."/>
            <person name="Schleper C."/>
            <person name="Guy L."/>
            <person name="Ettema T.J."/>
        </authorList>
    </citation>
    <scope>NUCLEOTIDE SEQUENCE</scope>
</reference>
<proteinExistence type="predicted"/>
<dbReference type="EMBL" id="LAZR01000155">
    <property type="protein sequence ID" value="KKN85762.1"/>
    <property type="molecule type" value="Genomic_DNA"/>
</dbReference>
<gene>
    <name evidence="1" type="ORF">LCGC14_0275670</name>
</gene>
<accession>A0A0F9UEJ9</accession>
<comment type="caution">
    <text evidence="1">The sequence shown here is derived from an EMBL/GenBank/DDBJ whole genome shotgun (WGS) entry which is preliminary data.</text>
</comment>
<protein>
    <submittedName>
        <fullName evidence="1">Uncharacterized protein</fullName>
    </submittedName>
</protein>